<dbReference type="Pfam" id="PF13424">
    <property type="entry name" value="TPR_12"/>
    <property type="match status" value="1"/>
</dbReference>
<organism evidence="4 5">
    <name type="scientific">Vibrio pomeroyi</name>
    <dbReference type="NCBI Taxonomy" id="198832"/>
    <lineage>
        <taxon>Bacteria</taxon>
        <taxon>Pseudomonadati</taxon>
        <taxon>Pseudomonadota</taxon>
        <taxon>Gammaproteobacteria</taxon>
        <taxon>Vibrionales</taxon>
        <taxon>Vibrionaceae</taxon>
        <taxon>Vibrio</taxon>
    </lineage>
</organism>
<protein>
    <recommendedName>
        <fullName evidence="1">diguanylate cyclase</fullName>
        <ecNumber evidence="1">2.7.7.65</ecNumber>
    </recommendedName>
</protein>
<dbReference type="SUPFAM" id="SSF48452">
    <property type="entry name" value="TPR-like"/>
    <property type="match status" value="1"/>
</dbReference>
<sequence>MINTLYPQIMGIITRIQNYPGIKGLEEVDARVRKICRDHNQPFPESIALFLKAYKSDRQDNLLDAAEHYKTCLNATQPEEVQLTVFVNGLLASVYNDCGDYQAAYACYACYAKTLENLHLVDDNIRALIYCNLSDMHLSLGKFEEAKQYARKAVTSSQNANRQLDCAVSHLNLAYGCAYTGEFDQAIRAIAEAKKIAESLSSNRTFALCHGYLAQTMVQQGRGQQDEVQQGGFTPSDVLDAFYQAEQYFLKINDDHNRMENLVCWFQYLVEIGELEQAQERCLFLEQNFELKNSYHFYSIYAKAKAKIFHHQQDCNGLASLQTEHIELSEKYLKAYARKQSDRILQSVDTLRDKQQHEVFTQMQKYMGAITDIGQFIATAPDLYSVLPEILSKINTILPTFEFGIALYDDESDILDYQYFVDTQGLVQNLKVTCQDNQTVGTYVIRKRATVHLNSVTDDALEPYVDKASRKDDDLVVVKDKPDTNSIILTPIILNERVIGLLSVQHHLPNQYQQHHCQLIEHLASFIAVSLENQKQRQRLESANQTLEVLSTTDPLTGLSNRYQLDKITPVLIRNAYTQKRSLAVLMIDIDEYKAYNDFHGHLQGDEALRILSRLLRSTFSTKNDYLFRYGGDEFMAICFGQSSQNIEEKVVTLRNALSELALVSPKAIRAKQLTLSIGGVNVELVSDNVDSNFKMICDIADKQLYRVKESGRNNYNLIDCYLNNCDLANCPLDKPTVV</sequence>
<dbReference type="EMBL" id="JBFSSG010000020">
    <property type="protein sequence ID" value="MEZ8721573.1"/>
    <property type="molecule type" value="Genomic_DNA"/>
</dbReference>
<dbReference type="PROSITE" id="PS50887">
    <property type="entry name" value="GGDEF"/>
    <property type="match status" value="1"/>
</dbReference>
<reference evidence="4 5" key="1">
    <citation type="journal article" date="2024" name="ISME J.">
        <title>Tailless and filamentous prophages are predominant in marine Vibrio.</title>
        <authorList>
            <person name="Steensen K."/>
            <person name="Seneca J."/>
            <person name="Bartlau N."/>
            <person name="Yu X.A."/>
            <person name="Hussain F.A."/>
            <person name="Polz M.F."/>
        </authorList>
    </citation>
    <scope>NUCLEOTIDE SEQUENCE [LARGE SCALE GENOMIC DNA]</scope>
    <source>
        <strain evidence="4 5">10N.239.312.F12</strain>
    </source>
</reference>
<dbReference type="InterPro" id="IPR029016">
    <property type="entry name" value="GAF-like_dom_sf"/>
</dbReference>
<feature type="domain" description="GGDEF" evidence="3">
    <location>
        <begin position="581"/>
        <end position="721"/>
    </location>
</feature>
<gene>
    <name evidence="4" type="ORF">AB6D66_10910</name>
</gene>
<accession>A0ABV4MWX7</accession>
<comment type="caution">
    <text evidence="4">The sequence shown here is derived from an EMBL/GenBank/DDBJ whole genome shotgun (WGS) entry which is preliminary data.</text>
</comment>
<dbReference type="InterPro" id="IPR003018">
    <property type="entry name" value="GAF"/>
</dbReference>
<dbReference type="SMART" id="SM00267">
    <property type="entry name" value="GGDEF"/>
    <property type="match status" value="1"/>
</dbReference>
<dbReference type="InterPro" id="IPR050469">
    <property type="entry name" value="Diguanylate_Cyclase"/>
</dbReference>
<dbReference type="SUPFAM" id="SSF55781">
    <property type="entry name" value="GAF domain-like"/>
    <property type="match status" value="1"/>
</dbReference>
<dbReference type="InterPro" id="IPR011990">
    <property type="entry name" value="TPR-like_helical_dom_sf"/>
</dbReference>
<dbReference type="InterPro" id="IPR029787">
    <property type="entry name" value="Nucleotide_cyclase"/>
</dbReference>
<name>A0ABV4MWX7_9VIBR</name>
<dbReference type="SMART" id="SM00065">
    <property type="entry name" value="GAF"/>
    <property type="match status" value="1"/>
</dbReference>
<evidence type="ECO:0000313" key="5">
    <source>
        <dbReference type="Proteomes" id="UP001570071"/>
    </source>
</evidence>
<dbReference type="InterPro" id="IPR043128">
    <property type="entry name" value="Rev_trsase/Diguanyl_cyclase"/>
</dbReference>
<dbReference type="SUPFAM" id="SSF55073">
    <property type="entry name" value="Nucleotide cyclase"/>
    <property type="match status" value="1"/>
</dbReference>
<proteinExistence type="predicted"/>
<dbReference type="Proteomes" id="UP001570071">
    <property type="component" value="Unassembled WGS sequence"/>
</dbReference>
<keyword evidence="5" id="KW-1185">Reference proteome</keyword>
<evidence type="ECO:0000256" key="1">
    <source>
        <dbReference type="ARBA" id="ARBA00012528"/>
    </source>
</evidence>
<dbReference type="PANTHER" id="PTHR45138:SF9">
    <property type="entry name" value="DIGUANYLATE CYCLASE DGCM-RELATED"/>
    <property type="match status" value="1"/>
</dbReference>
<keyword evidence="4" id="KW-0808">Transferase</keyword>
<dbReference type="EC" id="2.7.7.65" evidence="1"/>
<dbReference type="RefSeq" id="WP_372123857.1">
    <property type="nucleotide sequence ID" value="NZ_JBFSSG010000020.1"/>
</dbReference>
<dbReference type="InterPro" id="IPR019734">
    <property type="entry name" value="TPR_rpt"/>
</dbReference>
<evidence type="ECO:0000256" key="2">
    <source>
        <dbReference type="ARBA" id="ARBA00034247"/>
    </source>
</evidence>
<dbReference type="PANTHER" id="PTHR45138">
    <property type="entry name" value="REGULATORY COMPONENTS OF SENSORY TRANSDUCTION SYSTEM"/>
    <property type="match status" value="1"/>
</dbReference>
<dbReference type="Gene3D" id="1.25.40.10">
    <property type="entry name" value="Tetratricopeptide repeat domain"/>
    <property type="match status" value="1"/>
</dbReference>
<dbReference type="InterPro" id="IPR000160">
    <property type="entry name" value="GGDEF_dom"/>
</dbReference>
<dbReference type="GO" id="GO:0052621">
    <property type="term" value="F:diguanylate cyclase activity"/>
    <property type="evidence" value="ECO:0007669"/>
    <property type="project" value="UniProtKB-EC"/>
</dbReference>
<keyword evidence="4" id="KW-0548">Nucleotidyltransferase</keyword>
<evidence type="ECO:0000259" key="3">
    <source>
        <dbReference type="PROSITE" id="PS50887"/>
    </source>
</evidence>
<dbReference type="Pfam" id="PF13185">
    <property type="entry name" value="GAF_2"/>
    <property type="match status" value="1"/>
</dbReference>
<comment type="catalytic activity">
    <reaction evidence="2">
        <text>2 GTP = 3',3'-c-di-GMP + 2 diphosphate</text>
        <dbReference type="Rhea" id="RHEA:24898"/>
        <dbReference type="ChEBI" id="CHEBI:33019"/>
        <dbReference type="ChEBI" id="CHEBI:37565"/>
        <dbReference type="ChEBI" id="CHEBI:58805"/>
        <dbReference type="EC" id="2.7.7.65"/>
    </reaction>
</comment>
<dbReference type="Gene3D" id="3.30.450.40">
    <property type="match status" value="1"/>
</dbReference>
<evidence type="ECO:0000313" key="4">
    <source>
        <dbReference type="EMBL" id="MEZ8721573.1"/>
    </source>
</evidence>
<dbReference type="SMART" id="SM00028">
    <property type="entry name" value="TPR"/>
    <property type="match status" value="3"/>
</dbReference>
<dbReference type="Pfam" id="PF00990">
    <property type="entry name" value="GGDEF"/>
    <property type="match status" value="1"/>
</dbReference>
<dbReference type="NCBIfam" id="TIGR00254">
    <property type="entry name" value="GGDEF"/>
    <property type="match status" value="1"/>
</dbReference>
<dbReference type="Gene3D" id="3.30.70.270">
    <property type="match status" value="1"/>
</dbReference>
<dbReference type="CDD" id="cd01949">
    <property type="entry name" value="GGDEF"/>
    <property type="match status" value="1"/>
</dbReference>